<comment type="caution">
    <text evidence="1">The sequence shown here is derived from an EMBL/GenBank/DDBJ whole genome shotgun (WGS) entry which is preliminary data.</text>
</comment>
<dbReference type="Proteomes" id="UP000187526">
    <property type="component" value="Unassembled WGS sequence"/>
</dbReference>
<evidence type="ECO:0000313" key="1">
    <source>
        <dbReference type="EMBL" id="OMG53634.1"/>
    </source>
</evidence>
<protein>
    <recommendedName>
        <fullName evidence="3">Preprotein translocase subunit YajC</fullName>
    </recommendedName>
</protein>
<dbReference type="STRING" id="418702.BJN45_09350"/>
<proteinExistence type="predicted"/>
<accession>A0A1R1I4R9</accession>
<dbReference type="AlphaFoldDB" id="A0A1R1I4R9"/>
<organism evidence="1 2">
    <name type="scientific">Azonexus hydrophilus</name>
    <dbReference type="NCBI Taxonomy" id="418702"/>
    <lineage>
        <taxon>Bacteria</taxon>
        <taxon>Pseudomonadati</taxon>
        <taxon>Pseudomonadota</taxon>
        <taxon>Betaproteobacteria</taxon>
        <taxon>Rhodocyclales</taxon>
        <taxon>Azonexaceae</taxon>
        <taxon>Azonexus</taxon>
    </lineage>
</organism>
<evidence type="ECO:0000313" key="2">
    <source>
        <dbReference type="Proteomes" id="UP000187526"/>
    </source>
</evidence>
<gene>
    <name evidence="1" type="ORF">BJN45_09350</name>
</gene>
<dbReference type="EMBL" id="MTHD01000003">
    <property type="protein sequence ID" value="OMG53634.1"/>
    <property type="molecule type" value="Genomic_DNA"/>
</dbReference>
<sequence length="77" mass="8666">MPMLKYLLLLILALVVWWAWKKRAELPPAAETPPPLPERMVRCAHCGVHLPESDALADGDRHFCNEAHRRAAQTAGK</sequence>
<dbReference type="NCBIfam" id="NF041023">
    <property type="entry name" value="PP0621_fam"/>
    <property type="match status" value="1"/>
</dbReference>
<keyword evidence="2" id="KW-1185">Reference proteome</keyword>
<reference evidence="1 2" key="1">
    <citation type="submission" date="2016-10" db="EMBL/GenBank/DDBJ databases">
        <title>Alkaliphiles isolated from bioreactors.</title>
        <authorList>
            <person name="Salah Z."/>
            <person name="Rout S.P."/>
            <person name="Humphreys P.N."/>
        </authorList>
    </citation>
    <scope>NUCLEOTIDE SEQUENCE [LARGE SCALE GENOMIC DNA]</scope>
    <source>
        <strain evidence="1 2">ZS02</strain>
    </source>
</reference>
<evidence type="ECO:0008006" key="3">
    <source>
        <dbReference type="Google" id="ProtNLM"/>
    </source>
</evidence>
<name>A0A1R1I4R9_9RHOO</name>
<dbReference type="InterPro" id="IPR049708">
    <property type="entry name" value="PP0621-like"/>
</dbReference>